<accession>A0A2M9DCW0</accession>
<dbReference type="PIRSF" id="PIRSF035875">
    <property type="entry name" value="RNase_BN"/>
    <property type="match status" value="1"/>
</dbReference>
<proteinExistence type="predicted"/>
<accession>A0A1U7DIE0</accession>
<gene>
    <name evidence="6" type="ORF">BV394_08170</name>
</gene>
<sequence>MALPVDHDWHVWWATLRAVRVTMDRKNLGLIAAGVGFFAMLAVFPALAALIALLGLGVDPQVVGNLIEPLEEVFPPQIYDLLRDQLSTLAMASEGTLGWTTVVSTVAAIWSARAGVSALLRGLNATYRESNRVGVTRLVSTLSMTAAAGAFVIAALGAIVVVPAVLAVIPLGPYTAMTVAILRWFIAGAVLVAGLGIIYKLGPNRRAAKAGWVTPGAVVAAVLWVAVSWLLSTYLANFPRYNEVYGSIGAAVSMLLWFYLSAYVVLLGATLNAELELRTWADTTVGPDRPMGQRGAEVADRYIEVDD</sequence>
<evidence type="ECO:0000256" key="3">
    <source>
        <dbReference type="ARBA" id="ARBA00022692"/>
    </source>
</evidence>
<dbReference type="PANTHER" id="PTHR30213">
    <property type="entry name" value="INNER MEMBRANE PROTEIN YHJD"/>
    <property type="match status" value="1"/>
</dbReference>
<dbReference type="PANTHER" id="PTHR30213:SF0">
    <property type="entry name" value="UPF0761 MEMBRANE PROTEIN YIHY"/>
    <property type="match status" value="1"/>
</dbReference>
<keyword evidence="5" id="KW-0472">Membrane</keyword>
<keyword evidence="4" id="KW-1133">Transmembrane helix</keyword>
<evidence type="ECO:0000256" key="4">
    <source>
        <dbReference type="ARBA" id="ARBA00022989"/>
    </source>
</evidence>
<keyword evidence="7" id="KW-1185">Reference proteome</keyword>
<evidence type="ECO:0000256" key="2">
    <source>
        <dbReference type="ARBA" id="ARBA00022475"/>
    </source>
</evidence>
<dbReference type="RefSeq" id="WP_076979717.1">
    <property type="nucleotide sequence ID" value="NZ_CP019124.1"/>
</dbReference>
<reference evidence="6 7" key="1">
    <citation type="submission" date="2017-01" db="EMBL/GenBank/DDBJ databases">
        <title>Genomic analysis of Xuhuaishuia manganoxidans DY6-4.</title>
        <authorList>
            <person name="Wang X."/>
        </authorList>
    </citation>
    <scope>NUCLEOTIDE SEQUENCE [LARGE SCALE GENOMIC DNA]</scope>
    <source>
        <strain evidence="6 7">DY6-4</strain>
    </source>
</reference>
<dbReference type="Proteomes" id="UP000187266">
    <property type="component" value="Chromosome"/>
</dbReference>
<name>A0A1U7DIE0_9RHOB</name>
<organism evidence="6 7">
    <name type="scientific">Brevirhabdus pacifica</name>
    <dbReference type="NCBI Taxonomy" id="1267768"/>
    <lineage>
        <taxon>Bacteria</taxon>
        <taxon>Pseudomonadati</taxon>
        <taxon>Pseudomonadota</taxon>
        <taxon>Alphaproteobacteria</taxon>
        <taxon>Rhodobacterales</taxon>
        <taxon>Paracoccaceae</taxon>
        <taxon>Brevirhabdus</taxon>
    </lineage>
</organism>
<evidence type="ECO:0000313" key="7">
    <source>
        <dbReference type="Proteomes" id="UP000187266"/>
    </source>
</evidence>
<dbReference type="EMBL" id="CP019124">
    <property type="protein sequence ID" value="APX89695.1"/>
    <property type="molecule type" value="Genomic_DNA"/>
</dbReference>
<dbReference type="STRING" id="1267768.BV394_08170"/>
<protein>
    <submittedName>
        <fullName evidence="6">Ribonuclease BN</fullName>
    </submittedName>
</protein>
<keyword evidence="2" id="KW-1003">Cell membrane</keyword>
<dbReference type="Pfam" id="PF03631">
    <property type="entry name" value="Virul_fac_BrkB"/>
    <property type="match status" value="1"/>
</dbReference>
<evidence type="ECO:0000313" key="6">
    <source>
        <dbReference type="EMBL" id="APX89695.1"/>
    </source>
</evidence>
<dbReference type="AlphaFoldDB" id="A0A1U7DIE0"/>
<dbReference type="GO" id="GO:0005886">
    <property type="term" value="C:plasma membrane"/>
    <property type="evidence" value="ECO:0007669"/>
    <property type="project" value="UniProtKB-SubCell"/>
</dbReference>
<comment type="subcellular location">
    <subcellularLocation>
        <location evidence="1">Cell membrane</location>
        <topology evidence="1">Multi-pass membrane protein</topology>
    </subcellularLocation>
</comment>
<dbReference type="InterPro" id="IPR017039">
    <property type="entry name" value="Virul_fac_BrkB"/>
</dbReference>
<dbReference type="OrthoDB" id="9781030at2"/>
<evidence type="ECO:0000256" key="1">
    <source>
        <dbReference type="ARBA" id="ARBA00004651"/>
    </source>
</evidence>
<keyword evidence="3" id="KW-0812">Transmembrane</keyword>
<evidence type="ECO:0000256" key="5">
    <source>
        <dbReference type="ARBA" id="ARBA00023136"/>
    </source>
</evidence>
<dbReference type="NCBIfam" id="TIGR00765">
    <property type="entry name" value="yihY_not_rbn"/>
    <property type="match status" value="1"/>
</dbReference>